<evidence type="ECO:0000256" key="6">
    <source>
        <dbReference type="ARBA" id="ARBA00049348"/>
    </source>
</evidence>
<dbReference type="GO" id="GO:0003908">
    <property type="term" value="F:methylated-DNA-[protein]-cysteine S-methyltransferase activity"/>
    <property type="evidence" value="ECO:0007669"/>
    <property type="project" value="UniProtKB-EC"/>
</dbReference>
<dbReference type="PANTHER" id="PTHR10815">
    <property type="entry name" value="METHYLATED-DNA--PROTEIN-CYSTEINE METHYLTRANSFERASE"/>
    <property type="match status" value="1"/>
</dbReference>
<feature type="domain" description="Methylated-DNA-[protein]-cysteine S-methyltransferase DNA binding" evidence="7">
    <location>
        <begin position="82"/>
        <end position="153"/>
    </location>
</feature>
<proteinExistence type="predicted"/>
<dbReference type="Proteomes" id="UP000318413">
    <property type="component" value="Unassembled WGS sequence"/>
</dbReference>
<dbReference type="InterPro" id="IPR036217">
    <property type="entry name" value="MethylDNA_cys_MeTrfase_DNAb"/>
</dbReference>
<dbReference type="Pfam" id="PF01035">
    <property type="entry name" value="DNA_binding_1"/>
    <property type="match status" value="1"/>
</dbReference>
<dbReference type="InterPro" id="IPR001497">
    <property type="entry name" value="MethylDNA_cys_MeTrfase_AS"/>
</dbReference>
<sequence length="157" mass="16292">MATRETASLPTPIGMTDVDAIDGVITRIAIDPSPARSATATPLDPTLQAAMNQLAAYFAGQLTVFDLPLAPAATPRGAALRQAIVDIGYGDTARYGEIAATIGSSARALGQACARNPFPIVVPCHRVLSTGPNDHYSAGNGVATKRWLLTHEHEGSS</sequence>
<evidence type="ECO:0000313" key="10">
    <source>
        <dbReference type="Proteomes" id="UP000318413"/>
    </source>
</evidence>
<dbReference type="Pfam" id="PF02870">
    <property type="entry name" value="Methyltransf_1N"/>
    <property type="match status" value="1"/>
</dbReference>
<dbReference type="NCBIfam" id="TIGR00589">
    <property type="entry name" value="ogt"/>
    <property type="match status" value="1"/>
</dbReference>
<evidence type="ECO:0000256" key="2">
    <source>
        <dbReference type="ARBA" id="ARBA00022603"/>
    </source>
</evidence>
<keyword evidence="5" id="KW-0234">DNA repair</keyword>
<evidence type="ECO:0000256" key="5">
    <source>
        <dbReference type="ARBA" id="ARBA00023204"/>
    </source>
</evidence>
<keyword evidence="10" id="KW-1185">Reference proteome</keyword>
<dbReference type="SUPFAM" id="SSF53155">
    <property type="entry name" value="Methylated DNA-protein cysteine methyltransferase domain"/>
    <property type="match status" value="1"/>
</dbReference>
<comment type="catalytic activity">
    <reaction evidence="6">
        <text>a 6-O-methyl-2'-deoxyguanosine in DNA + L-cysteinyl-[protein] = S-methyl-L-cysteinyl-[protein] + a 2'-deoxyguanosine in DNA</text>
        <dbReference type="Rhea" id="RHEA:24000"/>
        <dbReference type="Rhea" id="RHEA-COMP:10131"/>
        <dbReference type="Rhea" id="RHEA-COMP:10132"/>
        <dbReference type="Rhea" id="RHEA-COMP:11367"/>
        <dbReference type="Rhea" id="RHEA-COMP:11368"/>
        <dbReference type="ChEBI" id="CHEBI:29950"/>
        <dbReference type="ChEBI" id="CHEBI:82612"/>
        <dbReference type="ChEBI" id="CHEBI:85445"/>
        <dbReference type="ChEBI" id="CHEBI:85448"/>
        <dbReference type="EC" id="2.1.1.63"/>
    </reaction>
</comment>
<evidence type="ECO:0000313" key="9">
    <source>
        <dbReference type="EMBL" id="TPG15608.1"/>
    </source>
</evidence>
<gene>
    <name evidence="9" type="ORF">EAH84_02115</name>
</gene>
<keyword evidence="2 9" id="KW-0489">Methyltransferase</keyword>
<dbReference type="AlphaFoldDB" id="A0A502CRU6"/>
<evidence type="ECO:0000259" key="7">
    <source>
        <dbReference type="Pfam" id="PF01035"/>
    </source>
</evidence>
<dbReference type="InterPro" id="IPR036388">
    <property type="entry name" value="WH-like_DNA-bd_sf"/>
</dbReference>
<accession>A0A502CRU6</accession>
<dbReference type="InterPro" id="IPR036631">
    <property type="entry name" value="MGMT_N_sf"/>
</dbReference>
<evidence type="ECO:0000256" key="3">
    <source>
        <dbReference type="ARBA" id="ARBA00022679"/>
    </source>
</evidence>
<reference evidence="9 10" key="1">
    <citation type="journal article" date="2019" name="Environ. Microbiol.">
        <title>Species interactions and distinct microbial communities in high Arctic permafrost affected cryosols are associated with the CH4 and CO2 gas fluxes.</title>
        <authorList>
            <person name="Altshuler I."/>
            <person name="Hamel J."/>
            <person name="Turney S."/>
            <person name="Magnuson E."/>
            <person name="Levesque R."/>
            <person name="Greer C."/>
            <person name="Whyte L.G."/>
        </authorList>
    </citation>
    <scope>NUCLEOTIDE SEQUENCE [LARGE SCALE GENOMIC DNA]</scope>
    <source>
        <strain evidence="9 10">S5.1</strain>
    </source>
</reference>
<organism evidence="9 10">
    <name type="scientific">Sphingomonas oligophenolica</name>
    <dbReference type="NCBI Taxonomy" id="301154"/>
    <lineage>
        <taxon>Bacteria</taxon>
        <taxon>Pseudomonadati</taxon>
        <taxon>Pseudomonadota</taxon>
        <taxon>Alphaproteobacteria</taxon>
        <taxon>Sphingomonadales</taxon>
        <taxon>Sphingomonadaceae</taxon>
        <taxon>Sphingomonas</taxon>
    </lineage>
</organism>
<dbReference type="InterPro" id="IPR014048">
    <property type="entry name" value="MethylDNA_cys_MeTrfase_DNA-bd"/>
</dbReference>
<evidence type="ECO:0000259" key="8">
    <source>
        <dbReference type="Pfam" id="PF02870"/>
    </source>
</evidence>
<comment type="catalytic activity">
    <reaction evidence="1">
        <text>a 4-O-methyl-thymidine in DNA + L-cysteinyl-[protein] = a thymidine in DNA + S-methyl-L-cysteinyl-[protein]</text>
        <dbReference type="Rhea" id="RHEA:53428"/>
        <dbReference type="Rhea" id="RHEA-COMP:10131"/>
        <dbReference type="Rhea" id="RHEA-COMP:10132"/>
        <dbReference type="Rhea" id="RHEA-COMP:13555"/>
        <dbReference type="Rhea" id="RHEA-COMP:13556"/>
        <dbReference type="ChEBI" id="CHEBI:29950"/>
        <dbReference type="ChEBI" id="CHEBI:82612"/>
        <dbReference type="ChEBI" id="CHEBI:137386"/>
        <dbReference type="ChEBI" id="CHEBI:137387"/>
        <dbReference type="EC" id="2.1.1.63"/>
    </reaction>
</comment>
<dbReference type="PROSITE" id="PS00374">
    <property type="entry name" value="MGMT"/>
    <property type="match status" value="1"/>
</dbReference>
<evidence type="ECO:0000256" key="4">
    <source>
        <dbReference type="ARBA" id="ARBA00022763"/>
    </source>
</evidence>
<dbReference type="Gene3D" id="3.30.160.70">
    <property type="entry name" value="Methylated DNA-protein cysteine methyltransferase domain"/>
    <property type="match status" value="1"/>
</dbReference>
<dbReference type="RefSeq" id="WP_140866909.1">
    <property type="nucleotide sequence ID" value="NZ_RCZK01000001.1"/>
</dbReference>
<dbReference type="EMBL" id="RCZK01000001">
    <property type="protein sequence ID" value="TPG15608.1"/>
    <property type="molecule type" value="Genomic_DNA"/>
</dbReference>
<dbReference type="OrthoDB" id="9802228at2"/>
<name>A0A502CRU6_9SPHN</name>
<dbReference type="PANTHER" id="PTHR10815:SF13">
    <property type="entry name" value="METHYLATED-DNA--PROTEIN-CYSTEINE METHYLTRANSFERASE"/>
    <property type="match status" value="1"/>
</dbReference>
<comment type="caution">
    <text evidence="9">The sequence shown here is derived from an EMBL/GenBank/DDBJ whole genome shotgun (WGS) entry which is preliminary data.</text>
</comment>
<keyword evidence="4" id="KW-0227">DNA damage</keyword>
<keyword evidence="3 9" id="KW-0808">Transferase</keyword>
<protein>
    <submittedName>
        <fullName evidence="9">Methylated-DNA--[protein]-cysteine S-methyltransferase</fullName>
    </submittedName>
</protein>
<dbReference type="CDD" id="cd06445">
    <property type="entry name" value="ATase"/>
    <property type="match status" value="1"/>
</dbReference>
<dbReference type="GO" id="GO:0006281">
    <property type="term" value="P:DNA repair"/>
    <property type="evidence" value="ECO:0007669"/>
    <property type="project" value="UniProtKB-KW"/>
</dbReference>
<dbReference type="Gene3D" id="1.10.10.10">
    <property type="entry name" value="Winged helix-like DNA-binding domain superfamily/Winged helix DNA-binding domain"/>
    <property type="match status" value="1"/>
</dbReference>
<dbReference type="GO" id="GO:0032259">
    <property type="term" value="P:methylation"/>
    <property type="evidence" value="ECO:0007669"/>
    <property type="project" value="UniProtKB-KW"/>
</dbReference>
<dbReference type="InterPro" id="IPR008332">
    <property type="entry name" value="MethylG_MeTrfase_N"/>
</dbReference>
<dbReference type="SUPFAM" id="SSF46767">
    <property type="entry name" value="Methylated DNA-protein cysteine methyltransferase, C-terminal domain"/>
    <property type="match status" value="1"/>
</dbReference>
<evidence type="ECO:0000256" key="1">
    <source>
        <dbReference type="ARBA" id="ARBA00001286"/>
    </source>
</evidence>
<feature type="domain" description="Methylguanine DNA methyltransferase ribonuclease-like" evidence="8">
    <location>
        <begin position="26"/>
        <end position="71"/>
    </location>
</feature>